<protein>
    <recommendedName>
        <fullName evidence="8">Probable membrane transporter protein</fullName>
    </recommendedName>
</protein>
<keyword evidence="3" id="KW-0813">Transport</keyword>
<dbReference type="GO" id="GO:0005886">
    <property type="term" value="C:plasma membrane"/>
    <property type="evidence" value="ECO:0007669"/>
    <property type="project" value="UniProtKB-SubCell"/>
</dbReference>
<feature type="transmembrane region" description="Helical" evidence="8">
    <location>
        <begin position="43"/>
        <end position="61"/>
    </location>
</feature>
<keyword evidence="6 8" id="KW-1133">Transmembrane helix</keyword>
<feature type="transmembrane region" description="Helical" evidence="8">
    <location>
        <begin position="97"/>
        <end position="114"/>
    </location>
</feature>
<gene>
    <name evidence="9" type="ORF">GCM10010990_29490</name>
</gene>
<dbReference type="InterPro" id="IPR052017">
    <property type="entry name" value="TSUP"/>
</dbReference>
<evidence type="ECO:0000313" key="10">
    <source>
        <dbReference type="Proteomes" id="UP000612349"/>
    </source>
</evidence>
<name>A0A916Z5U9_9SPHN</name>
<evidence type="ECO:0000313" key="9">
    <source>
        <dbReference type="EMBL" id="GGD77838.1"/>
    </source>
</evidence>
<comment type="subcellular location">
    <subcellularLocation>
        <location evidence="1 8">Cell membrane</location>
        <topology evidence="1 8">Multi-pass membrane protein</topology>
    </subcellularLocation>
</comment>
<evidence type="ECO:0000256" key="6">
    <source>
        <dbReference type="ARBA" id="ARBA00022989"/>
    </source>
</evidence>
<dbReference type="PANTHER" id="PTHR30269">
    <property type="entry name" value="TRANSMEMBRANE PROTEIN YFCA"/>
    <property type="match status" value="1"/>
</dbReference>
<sequence length="248" mass="26847">MSIEHFWPLLIAAIVVGLSKGGLASMAAIAVPMLALVMNPVEAAAILLPVFIATDWIAVWTYRREFSLTNIKILVPGMIVGTITATIITPYTPESALLIFTGAIGLWYCWRSWFTKGGKKKREPKVGPGLFWGWLTGIASFITHSGAPPSQAFLLPQKMKRLEFSGTVAIAFAIGNLVKLPGYYVLGQLDDLHWSTTAILIVAGAAGALVGRKLVKALDEALFRRIVEGLLLILSVILVFKGVRMVMG</sequence>
<feature type="transmembrane region" description="Helical" evidence="8">
    <location>
        <begin position="73"/>
        <end position="91"/>
    </location>
</feature>
<dbReference type="AlphaFoldDB" id="A0A916Z5U9"/>
<evidence type="ECO:0000256" key="1">
    <source>
        <dbReference type="ARBA" id="ARBA00004651"/>
    </source>
</evidence>
<evidence type="ECO:0000256" key="7">
    <source>
        <dbReference type="ARBA" id="ARBA00023136"/>
    </source>
</evidence>
<feature type="transmembrane region" description="Helical" evidence="8">
    <location>
        <begin position="222"/>
        <end position="240"/>
    </location>
</feature>
<evidence type="ECO:0000256" key="5">
    <source>
        <dbReference type="ARBA" id="ARBA00022692"/>
    </source>
</evidence>
<dbReference type="InterPro" id="IPR002781">
    <property type="entry name" value="TM_pro_TauE-like"/>
</dbReference>
<feature type="transmembrane region" description="Helical" evidence="8">
    <location>
        <begin position="192"/>
        <end position="210"/>
    </location>
</feature>
<accession>A0A916Z5U9</accession>
<keyword evidence="7 8" id="KW-0472">Membrane</keyword>
<feature type="transmembrane region" description="Helical" evidence="8">
    <location>
        <begin position="164"/>
        <end position="186"/>
    </location>
</feature>
<dbReference type="Proteomes" id="UP000612349">
    <property type="component" value="Unassembled WGS sequence"/>
</dbReference>
<evidence type="ECO:0000256" key="4">
    <source>
        <dbReference type="ARBA" id="ARBA00022475"/>
    </source>
</evidence>
<comment type="similarity">
    <text evidence="2 8">Belongs to the 4-toluene sulfonate uptake permease (TSUP) (TC 2.A.102) family.</text>
</comment>
<comment type="caution">
    <text evidence="9">The sequence shown here is derived from an EMBL/GenBank/DDBJ whole genome shotgun (WGS) entry which is preliminary data.</text>
</comment>
<organism evidence="9 10">
    <name type="scientific">Croceicoccus mobilis</name>
    <dbReference type="NCBI Taxonomy" id="1703339"/>
    <lineage>
        <taxon>Bacteria</taxon>
        <taxon>Pseudomonadati</taxon>
        <taxon>Pseudomonadota</taxon>
        <taxon>Alphaproteobacteria</taxon>
        <taxon>Sphingomonadales</taxon>
        <taxon>Erythrobacteraceae</taxon>
        <taxon>Croceicoccus</taxon>
    </lineage>
</organism>
<keyword evidence="10" id="KW-1185">Reference proteome</keyword>
<keyword evidence="4 8" id="KW-1003">Cell membrane</keyword>
<evidence type="ECO:0000256" key="2">
    <source>
        <dbReference type="ARBA" id="ARBA00009142"/>
    </source>
</evidence>
<dbReference type="RefSeq" id="WP_216635473.1">
    <property type="nucleotide sequence ID" value="NZ_BMIP01000007.1"/>
</dbReference>
<feature type="transmembrane region" description="Helical" evidence="8">
    <location>
        <begin position="7"/>
        <end position="31"/>
    </location>
</feature>
<evidence type="ECO:0000256" key="8">
    <source>
        <dbReference type="RuleBase" id="RU363041"/>
    </source>
</evidence>
<proteinExistence type="inferred from homology"/>
<keyword evidence="5 8" id="KW-0812">Transmembrane</keyword>
<dbReference type="EMBL" id="BMIP01000007">
    <property type="protein sequence ID" value="GGD77838.1"/>
    <property type="molecule type" value="Genomic_DNA"/>
</dbReference>
<reference evidence="9" key="2">
    <citation type="submission" date="2020-09" db="EMBL/GenBank/DDBJ databases">
        <authorList>
            <person name="Sun Q."/>
            <person name="Zhou Y."/>
        </authorList>
    </citation>
    <scope>NUCLEOTIDE SEQUENCE</scope>
    <source>
        <strain evidence="9">CGMCC 1.15360</strain>
    </source>
</reference>
<dbReference type="PANTHER" id="PTHR30269:SF37">
    <property type="entry name" value="MEMBRANE TRANSPORTER PROTEIN"/>
    <property type="match status" value="1"/>
</dbReference>
<reference evidence="9" key="1">
    <citation type="journal article" date="2014" name="Int. J. Syst. Evol. Microbiol.">
        <title>Complete genome sequence of Corynebacterium casei LMG S-19264T (=DSM 44701T), isolated from a smear-ripened cheese.</title>
        <authorList>
            <consortium name="US DOE Joint Genome Institute (JGI-PGF)"/>
            <person name="Walter F."/>
            <person name="Albersmeier A."/>
            <person name="Kalinowski J."/>
            <person name="Ruckert C."/>
        </authorList>
    </citation>
    <scope>NUCLEOTIDE SEQUENCE</scope>
    <source>
        <strain evidence="9">CGMCC 1.15360</strain>
    </source>
</reference>
<evidence type="ECO:0000256" key="3">
    <source>
        <dbReference type="ARBA" id="ARBA00022448"/>
    </source>
</evidence>
<dbReference type="Pfam" id="PF01925">
    <property type="entry name" value="TauE"/>
    <property type="match status" value="1"/>
</dbReference>